<name>A0ABR2X380_9FUNG</name>
<dbReference type="InterPro" id="IPR007219">
    <property type="entry name" value="XnlR_reg_dom"/>
</dbReference>
<dbReference type="PANTHER" id="PTHR47338:SF5">
    <property type="entry name" value="ZN(II)2CYS6 TRANSCRIPTION FACTOR (EUROFUNG)"/>
    <property type="match status" value="1"/>
</dbReference>
<comment type="subcellular location">
    <subcellularLocation>
        <location evidence="1">Nucleus</location>
    </subcellularLocation>
</comment>
<dbReference type="SMART" id="SM00906">
    <property type="entry name" value="Fungal_trans"/>
    <property type="match status" value="1"/>
</dbReference>
<dbReference type="PANTHER" id="PTHR47338">
    <property type="entry name" value="ZN(II)2CYS6 TRANSCRIPTION FACTOR (EUROFUNG)-RELATED"/>
    <property type="match status" value="1"/>
</dbReference>
<keyword evidence="2" id="KW-0479">Metal-binding</keyword>
<proteinExistence type="predicted"/>
<keyword evidence="5" id="KW-0539">Nucleus</keyword>
<organism evidence="7 8">
    <name type="scientific">Basidiobolus ranarum</name>
    <dbReference type="NCBI Taxonomy" id="34480"/>
    <lineage>
        <taxon>Eukaryota</taxon>
        <taxon>Fungi</taxon>
        <taxon>Fungi incertae sedis</taxon>
        <taxon>Zoopagomycota</taxon>
        <taxon>Entomophthoromycotina</taxon>
        <taxon>Basidiobolomycetes</taxon>
        <taxon>Basidiobolales</taxon>
        <taxon>Basidiobolaceae</taxon>
        <taxon>Basidiobolus</taxon>
    </lineage>
</organism>
<feature type="domain" description="Xylanolytic transcriptional activator regulatory" evidence="6">
    <location>
        <begin position="2"/>
        <end position="75"/>
    </location>
</feature>
<dbReference type="EMBL" id="JASJQH010000028">
    <property type="protein sequence ID" value="KAK9768227.1"/>
    <property type="molecule type" value="Genomic_DNA"/>
</dbReference>
<evidence type="ECO:0000259" key="6">
    <source>
        <dbReference type="SMART" id="SM00906"/>
    </source>
</evidence>
<dbReference type="Proteomes" id="UP001479436">
    <property type="component" value="Unassembled WGS sequence"/>
</dbReference>
<gene>
    <name evidence="7" type="ORF">K7432_001304</name>
</gene>
<dbReference type="Pfam" id="PF04082">
    <property type="entry name" value="Fungal_trans"/>
    <property type="match status" value="1"/>
</dbReference>
<evidence type="ECO:0000313" key="8">
    <source>
        <dbReference type="Proteomes" id="UP001479436"/>
    </source>
</evidence>
<dbReference type="CDD" id="cd12148">
    <property type="entry name" value="fungal_TF_MHR"/>
    <property type="match status" value="1"/>
</dbReference>
<evidence type="ECO:0000256" key="5">
    <source>
        <dbReference type="ARBA" id="ARBA00023242"/>
    </source>
</evidence>
<evidence type="ECO:0000256" key="4">
    <source>
        <dbReference type="ARBA" id="ARBA00023163"/>
    </source>
</evidence>
<comment type="caution">
    <text evidence="7">The sequence shown here is derived from an EMBL/GenBank/DDBJ whole genome shotgun (WGS) entry which is preliminary data.</text>
</comment>
<dbReference type="InterPro" id="IPR050815">
    <property type="entry name" value="TF_fung"/>
</dbReference>
<evidence type="ECO:0000256" key="1">
    <source>
        <dbReference type="ARBA" id="ARBA00004123"/>
    </source>
</evidence>
<keyword evidence="3" id="KW-0805">Transcription regulation</keyword>
<keyword evidence="8" id="KW-1185">Reference proteome</keyword>
<accession>A0ABR2X380</accession>
<sequence length="453" mass="51714">MCLCRIAQALGINRVDENYTNEMLSPEQWIDRETKRRIWWMCYVLDRYGASVTRRPLMIDERDCHVLLPAAATAWENGIQTPSYMLPIEEMDEDKMDVSFHPTPPYTNISCSISAVCVELFTIWGKITRYVNRLKVKKWARSNHKPCPQFVALDAELQTWAISLPPQYQYTSPKACNEERYKAYLDVRELNIMYHTCTIILHRINLHNSNTNQVTPAPSFRVLSSLKRCYTAANAISHIIGDVTPIDFGYFNGFLPFCIFTASTVYLSSIISIPWDQVIAETDVALLYWTLQSLSKTMPVSEKYCHILQLLHERPGVTSPSFKVDSVNKMEPALMENTTTCNELFSESQNFAPFGNAFLPSPFSFSTFNPQHVNINYNMGSEIQKTNMVDNSGDLGVTHNTVPQRTLPEGQGAVKWFKLVPKMTFEPHIPHTTDTFRAEQAINTNSNAFGFIQ</sequence>
<evidence type="ECO:0000313" key="7">
    <source>
        <dbReference type="EMBL" id="KAK9768227.1"/>
    </source>
</evidence>
<evidence type="ECO:0000256" key="2">
    <source>
        <dbReference type="ARBA" id="ARBA00022723"/>
    </source>
</evidence>
<protein>
    <recommendedName>
        <fullName evidence="6">Xylanolytic transcriptional activator regulatory domain-containing protein</fullName>
    </recommendedName>
</protein>
<evidence type="ECO:0000256" key="3">
    <source>
        <dbReference type="ARBA" id="ARBA00023015"/>
    </source>
</evidence>
<keyword evidence="4" id="KW-0804">Transcription</keyword>
<reference evidence="7 8" key="1">
    <citation type="submission" date="2023-04" db="EMBL/GenBank/DDBJ databases">
        <title>Genome of Basidiobolus ranarum AG-B5.</title>
        <authorList>
            <person name="Stajich J.E."/>
            <person name="Carter-House D."/>
            <person name="Gryganskyi A."/>
        </authorList>
    </citation>
    <scope>NUCLEOTIDE SEQUENCE [LARGE SCALE GENOMIC DNA]</scope>
    <source>
        <strain evidence="7 8">AG-B5</strain>
    </source>
</reference>